<keyword evidence="2" id="KW-1185">Reference proteome</keyword>
<dbReference type="OMA" id="PINVLWM"/>
<evidence type="ECO:0000313" key="1">
    <source>
        <dbReference type="EMBL" id="EDW43326.1"/>
    </source>
</evidence>
<reference evidence="1 2" key="1">
    <citation type="journal article" date="2007" name="Nature">
        <title>Evolution of genes and genomes on the Drosophila phylogeny.</title>
        <authorList>
            <consortium name="Drosophila 12 Genomes Consortium"/>
            <person name="Clark A.G."/>
            <person name="Eisen M.B."/>
            <person name="Smith D.R."/>
            <person name="Bergman C.M."/>
            <person name="Oliver B."/>
            <person name="Markow T.A."/>
            <person name="Kaufman T.C."/>
            <person name="Kellis M."/>
            <person name="Gelbart W."/>
            <person name="Iyer V.N."/>
            <person name="Pollard D.A."/>
            <person name="Sackton T.B."/>
            <person name="Larracuente A.M."/>
            <person name="Singh N.D."/>
            <person name="Abad J.P."/>
            <person name="Abt D.N."/>
            <person name="Adryan B."/>
            <person name="Aguade M."/>
            <person name="Akashi H."/>
            <person name="Anderson W.W."/>
            <person name="Aquadro C.F."/>
            <person name="Ardell D.H."/>
            <person name="Arguello R."/>
            <person name="Artieri C.G."/>
            <person name="Barbash D.A."/>
            <person name="Barker D."/>
            <person name="Barsanti P."/>
            <person name="Batterham P."/>
            <person name="Batzoglou S."/>
            <person name="Begun D."/>
            <person name="Bhutkar A."/>
            <person name="Blanco E."/>
            <person name="Bosak S.A."/>
            <person name="Bradley R.K."/>
            <person name="Brand A.D."/>
            <person name="Brent M.R."/>
            <person name="Brooks A.N."/>
            <person name="Brown R.H."/>
            <person name="Butlin R.K."/>
            <person name="Caggese C."/>
            <person name="Calvi B.R."/>
            <person name="Bernardo de Carvalho A."/>
            <person name="Caspi A."/>
            <person name="Castrezana S."/>
            <person name="Celniker S.E."/>
            <person name="Chang J.L."/>
            <person name="Chapple C."/>
            <person name="Chatterji S."/>
            <person name="Chinwalla A."/>
            <person name="Civetta A."/>
            <person name="Clifton S.W."/>
            <person name="Comeron J.M."/>
            <person name="Costello J.C."/>
            <person name="Coyne J.A."/>
            <person name="Daub J."/>
            <person name="David R.G."/>
            <person name="Delcher A.L."/>
            <person name="Delehaunty K."/>
            <person name="Do C.B."/>
            <person name="Ebling H."/>
            <person name="Edwards K."/>
            <person name="Eickbush T."/>
            <person name="Evans J.D."/>
            <person name="Filipski A."/>
            <person name="Findeiss S."/>
            <person name="Freyhult E."/>
            <person name="Fulton L."/>
            <person name="Fulton R."/>
            <person name="Garcia A.C."/>
            <person name="Gardiner A."/>
            <person name="Garfield D.A."/>
            <person name="Garvin B.E."/>
            <person name="Gibson G."/>
            <person name="Gilbert D."/>
            <person name="Gnerre S."/>
            <person name="Godfrey J."/>
            <person name="Good R."/>
            <person name="Gotea V."/>
            <person name="Gravely B."/>
            <person name="Greenberg A.J."/>
            <person name="Griffiths-Jones S."/>
            <person name="Gross S."/>
            <person name="Guigo R."/>
            <person name="Gustafson E.A."/>
            <person name="Haerty W."/>
            <person name="Hahn M.W."/>
            <person name="Halligan D.L."/>
            <person name="Halpern A.L."/>
            <person name="Halter G.M."/>
            <person name="Han M.V."/>
            <person name="Heger A."/>
            <person name="Hillier L."/>
            <person name="Hinrichs A.S."/>
            <person name="Holmes I."/>
            <person name="Hoskins R.A."/>
            <person name="Hubisz M.J."/>
            <person name="Hultmark D."/>
            <person name="Huntley M.A."/>
            <person name="Jaffe D.B."/>
            <person name="Jagadeeshan S."/>
            <person name="Jeck W.R."/>
            <person name="Johnson J."/>
            <person name="Jones C.D."/>
            <person name="Jordan W.C."/>
            <person name="Karpen G.H."/>
            <person name="Kataoka E."/>
            <person name="Keightley P.D."/>
            <person name="Kheradpour P."/>
            <person name="Kirkness E.F."/>
            <person name="Koerich L.B."/>
            <person name="Kristiansen K."/>
            <person name="Kudrna D."/>
            <person name="Kulathinal R.J."/>
            <person name="Kumar S."/>
            <person name="Kwok R."/>
            <person name="Lander E."/>
            <person name="Langley C.H."/>
            <person name="Lapoint R."/>
            <person name="Lazzaro B.P."/>
            <person name="Lee S.J."/>
            <person name="Levesque L."/>
            <person name="Li R."/>
            <person name="Lin C.F."/>
            <person name="Lin M.F."/>
            <person name="Lindblad-Toh K."/>
            <person name="Llopart A."/>
            <person name="Long M."/>
            <person name="Low L."/>
            <person name="Lozovsky E."/>
            <person name="Lu J."/>
            <person name="Luo M."/>
            <person name="Machado C.A."/>
            <person name="Makalowski W."/>
            <person name="Marzo M."/>
            <person name="Matsuda M."/>
            <person name="Matzkin L."/>
            <person name="McAllister B."/>
            <person name="McBride C.S."/>
            <person name="McKernan B."/>
            <person name="McKernan K."/>
            <person name="Mendez-Lago M."/>
            <person name="Minx P."/>
            <person name="Mollenhauer M.U."/>
            <person name="Montooth K."/>
            <person name="Mount S.M."/>
            <person name="Mu X."/>
            <person name="Myers E."/>
            <person name="Negre B."/>
            <person name="Newfeld S."/>
            <person name="Nielsen R."/>
            <person name="Noor M.A."/>
            <person name="O'Grady P."/>
            <person name="Pachter L."/>
            <person name="Papaceit M."/>
            <person name="Parisi M.J."/>
            <person name="Parisi M."/>
            <person name="Parts L."/>
            <person name="Pedersen J.S."/>
            <person name="Pesole G."/>
            <person name="Phillippy A.M."/>
            <person name="Ponting C.P."/>
            <person name="Pop M."/>
            <person name="Porcelli D."/>
            <person name="Powell J.R."/>
            <person name="Prohaska S."/>
            <person name="Pruitt K."/>
            <person name="Puig M."/>
            <person name="Quesneville H."/>
            <person name="Ram K.R."/>
            <person name="Rand D."/>
            <person name="Rasmussen M.D."/>
            <person name="Reed L.K."/>
            <person name="Reenan R."/>
            <person name="Reily A."/>
            <person name="Remington K.A."/>
            <person name="Rieger T.T."/>
            <person name="Ritchie M.G."/>
            <person name="Robin C."/>
            <person name="Rogers Y.H."/>
            <person name="Rohde C."/>
            <person name="Rozas J."/>
            <person name="Rubenfield M.J."/>
            <person name="Ruiz A."/>
            <person name="Russo S."/>
            <person name="Salzberg S.L."/>
            <person name="Sanchez-Gracia A."/>
            <person name="Saranga D.J."/>
            <person name="Sato H."/>
            <person name="Schaeffer S.W."/>
            <person name="Schatz M.C."/>
            <person name="Schlenke T."/>
            <person name="Schwartz R."/>
            <person name="Segarra C."/>
            <person name="Singh R.S."/>
            <person name="Sirot L."/>
            <person name="Sirota M."/>
            <person name="Sisneros N.B."/>
            <person name="Smith C.D."/>
            <person name="Smith T.F."/>
            <person name="Spieth J."/>
            <person name="Stage D.E."/>
            <person name="Stark A."/>
            <person name="Stephan W."/>
            <person name="Strausberg R.L."/>
            <person name="Strempel S."/>
            <person name="Sturgill D."/>
            <person name="Sutton G."/>
            <person name="Sutton G.G."/>
            <person name="Tao W."/>
            <person name="Teichmann S."/>
            <person name="Tobari Y.N."/>
            <person name="Tomimura Y."/>
            <person name="Tsolas J.M."/>
            <person name="Valente V.L."/>
            <person name="Venter E."/>
            <person name="Venter J.C."/>
            <person name="Vicario S."/>
            <person name="Vieira F.G."/>
            <person name="Vilella A.J."/>
            <person name="Villasante A."/>
            <person name="Walenz B."/>
            <person name="Wang J."/>
            <person name="Wasserman M."/>
            <person name="Watts T."/>
            <person name="Wilson D."/>
            <person name="Wilson R.K."/>
            <person name="Wing R.A."/>
            <person name="Wolfner M.F."/>
            <person name="Wong A."/>
            <person name="Wong G.K."/>
            <person name="Wu C.I."/>
            <person name="Wu G."/>
            <person name="Yamamoto D."/>
            <person name="Yang H.P."/>
            <person name="Yang S.P."/>
            <person name="Yorke J.A."/>
            <person name="Yoshida K."/>
            <person name="Zdobnov E."/>
            <person name="Zhang P."/>
            <person name="Zhang Y."/>
            <person name="Zimin A.V."/>
            <person name="Baldwin J."/>
            <person name="Abdouelleil A."/>
            <person name="Abdulkadir J."/>
            <person name="Abebe A."/>
            <person name="Abera B."/>
            <person name="Abreu J."/>
            <person name="Acer S.C."/>
            <person name="Aftuck L."/>
            <person name="Alexander A."/>
            <person name="An P."/>
            <person name="Anderson E."/>
            <person name="Anderson S."/>
            <person name="Arachi H."/>
            <person name="Azer M."/>
            <person name="Bachantsang P."/>
            <person name="Barry A."/>
            <person name="Bayul T."/>
            <person name="Berlin A."/>
            <person name="Bessette D."/>
            <person name="Bloom T."/>
            <person name="Blye J."/>
            <person name="Boguslavskiy L."/>
            <person name="Bonnet C."/>
            <person name="Boukhgalter B."/>
            <person name="Bourzgui I."/>
            <person name="Brown A."/>
            <person name="Cahill P."/>
            <person name="Channer S."/>
            <person name="Cheshatsang Y."/>
            <person name="Chuda L."/>
            <person name="Citroen M."/>
            <person name="Collymore A."/>
            <person name="Cooke P."/>
            <person name="Costello M."/>
            <person name="D'Aco K."/>
            <person name="Daza R."/>
            <person name="De Haan G."/>
            <person name="DeGray S."/>
            <person name="DeMaso C."/>
            <person name="Dhargay N."/>
            <person name="Dooley K."/>
            <person name="Dooley E."/>
            <person name="Doricent M."/>
            <person name="Dorje P."/>
            <person name="Dorjee K."/>
            <person name="Dupes A."/>
            <person name="Elong R."/>
            <person name="Falk J."/>
            <person name="Farina A."/>
            <person name="Faro S."/>
            <person name="Ferguson D."/>
            <person name="Fisher S."/>
            <person name="Foley C.D."/>
            <person name="Franke A."/>
            <person name="Friedrich D."/>
            <person name="Gadbois L."/>
            <person name="Gearin G."/>
            <person name="Gearin C.R."/>
            <person name="Giannoukos G."/>
            <person name="Goode T."/>
            <person name="Graham J."/>
            <person name="Grandbois E."/>
            <person name="Grewal S."/>
            <person name="Gyaltsen K."/>
            <person name="Hafez N."/>
            <person name="Hagos B."/>
            <person name="Hall J."/>
            <person name="Henson C."/>
            <person name="Hollinger A."/>
            <person name="Honan T."/>
            <person name="Huard M.D."/>
            <person name="Hughes L."/>
            <person name="Hurhula B."/>
            <person name="Husby M.E."/>
            <person name="Kamat A."/>
            <person name="Kanga B."/>
            <person name="Kashin S."/>
            <person name="Khazanovich D."/>
            <person name="Kisner P."/>
            <person name="Lance K."/>
            <person name="Lara M."/>
            <person name="Lee W."/>
            <person name="Lennon N."/>
            <person name="Letendre F."/>
            <person name="LeVine R."/>
            <person name="Lipovsky A."/>
            <person name="Liu X."/>
            <person name="Liu J."/>
            <person name="Liu S."/>
            <person name="Lokyitsang T."/>
            <person name="Lokyitsang Y."/>
            <person name="Lubonja R."/>
            <person name="Lui A."/>
            <person name="MacDonald P."/>
            <person name="Magnisalis V."/>
            <person name="Maru K."/>
            <person name="Matthews C."/>
            <person name="McCusker W."/>
            <person name="McDonough S."/>
            <person name="Mehta T."/>
            <person name="Meldrim J."/>
            <person name="Meneus L."/>
            <person name="Mihai O."/>
            <person name="Mihalev A."/>
            <person name="Mihova T."/>
            <person name="Mittelman R."/>
            <person name="Mlenga V."/>
            <person name="Montmayeur A."/>
            <person name="Mulrain L."/>
            <person name="Navidi A."/>
            <person name="Naylor J."/>
            <person name="Negash T."/>
            <person name="Nguyen T."/>
            <person name="Nguyen N."/>
            <person name="Nicol R."/>
            <person name="Norbu C."/>
            <person name="Norbu N."/>
            <person name="Novod N."/>
            <person name="O'Neill B."/>
            <person name="Osman S."/>
            <person name="Markiewicz E."/>
            <person name="Oyono O.L."/>
            <person name="Patti C."/>
            <person name="Phunkhang P."/>
            <person name="Pierre F."/>
            <person name="Priest M."/>
            <person name="Raghuraman S."/>
            <person name="Rege F."/>
            <person name="Reyes R."/>
            <person name="Rise C."/>
            <person name="Rogov P."/>
            <person name="Ross K."/>
            <person name="Ryan E."/>
            <person name="Settipalli S."/>
            <person name="Shea T."/>
            <person name="Sherpa N."/>
            <person name="Shi L."/>
            <person name="Shih D."/>
            <person name="Sparrow T."/>
            <person name="Spaulding J."/>
            <person name="Stalker J."/>
            <person name="Stange-Thomann N."/>
            <person name="Stavropoulos S."/>
            <person name="Stone C."/>
            <person name="Strader C."/>
            <person name="Tesfaye S."/>
            <person name="Thomson T."/>
            <person name="Thoulutsang Y."/>
            <person name="Thoulutsang D."/>
            <person name="Topham K."/>
            <person name="Topping I."/>
            <person name="Tsamla T."/>
            <person name="Vassiliev H."/>
            <person name="Vo A."/>
            <person name="Wangchuk T."/>
            <person name="Wangdi T."/>
            <person name="Weiand M."/>
            <person name="Wilkinson J."/>
            <person name="Wilson A."/>
            <person name="Yadav S."/>
            <person name="Young G."/>
            <person name="Yu Q."/>
            <person name="Zembek L."/>
            <person name="Zhong D."/>
            <person name="Zimmer A."/>
            <person name="Zwirko Z."/>
            <person name="Jaffe D.B."/>
            <person name="Alvarez P."/>
            <person name="Brockman W."/>
            <person name="Butler J."/>
            <person name="Chin C."/>
            <person name="Gnerre S."/>
            <person name="Grabherr M."/>
            <person name="Kleber M."/>
            <person name="Mauceli E."/>
            <person name="MacCallum I."/>
        </authorList>
    </citation>
    <scope>NUCLEOTIDE SEQUENCE [LARGE SCALE GENOMIC DNA]</scope>
    <source>
        <strain evidence="2">Rob3c / Tucson 14021-0248.25</strain>
    </source>
</reference>
<accession>B4HFE8</accession>
<name>B4HFE8_DROSE</name>
<dbReference type="EMBL" id="CH480815">
    <property type="protein sequence ID" value="EDW43326.1"/>
    <property type="molecule type" value="Genomic_DNA"/>
</dbReference>
<dbReference type="AlphaFoldDB" id="B4HFE8"/>
<sequence length="114" mass="12899">MEKFYTDSTLGDKGCYPKDGHQSIGCSSCSFSASVSSRNPRQQVSAPKPINVLWMRGSRKWRIRFKPATITPASTKLNWPLRSMCVSFRLLSRPAIPAPSWVMPDNRIKSLPLW</sequence>
<evidence type="ECO:0000313" key="2">
    <source>
        <dbReference type="Proteomes" id="UP000001292"/>
    </source>
</evidence>
<protein>
    <submittedName>
        <fullName evidence="1">GM19374</fullName>
    </submittedName>
</protein>
<organism evidence="2">
    <name type="scientific">Drosophila sechellia</name>
    <name type="common">Fruit fly</name>
    <dbReference type="NCBI Taxonomy" id="7238"/>
    <lineage>
        <taxon>Eukaryota</taxon>
        <taxon>Metazoa</taxon>
        <taxon>Ecdysozoa</taxon>
        <taxon>Arthropoda</taxon>
        <taxon>Hexapoda</taxon>
        <taxon>Insecta</taxon>
        <taxon>Pterygota</taxon>
        <taxon>Neoptera</taxon>
        <taxon>Endopterygota</taxon>
        <taxon>Diptera</taxon>
        <taxon>Brachycera</taxon>
        <taxon>Muscomorpha</taxon>
        <taxon>Ephydroidea</taxon>
        <taxon>Drosophilidae</taxon>
        <taxon>Drosophila</taxon>
        <taxon>Sophophora</taxon>
    </lineage>
</organism>
<dbReference type="HOGENOM" id="CLU_2123636_0_0_1"/>
<dbReference type="Proteomes" id="UP000001292">
    <property type="component" value="Unassembled WGS sequence"/>
</dbReference>
<dbReference type="KEGG" id="dse:6607571"/>
<proteinExistence type="predicted"/>
<gene>
    <name evidence="1" type="primary">Dsec\GM19374</name>
    <name evidence="1" type="ORF">Dsec_GM19374</name>
</gene>